<evidence type="ECO:0000256" key="9">
    <source>
        <dbReference type="ARBA" id="ARBA00023163"/>
    </source>
</evidence>
<evidence type="ECO:0000256" key="5">
    <source>
        <dbReference type="ARBA" id="ARBA00022691"/>
    </source>
</evidence>
<dbReference type="GO" id="GO:0140999">
    <property type="term" value="F:histone H3K4 trimethyltransferase activity"/>
    <property type="evidence" value="ECO:0007669"/>
    <property type="project" value="UniProtKB-EC"/>
</dbReference>
<feature type="compositionally biased region" description="Pro residues" evidence="14">
    <location>
        <begin position="732"/>
        <end position="757"/>
    </location>
</feature>
<accession>A0A4U5N6R9</accession>
<keyword evidence="6" id="KW-0156">Chromatin regulator</keyword>
<dbReference type="PROSITE" id="PS50868">
    <property type="entry name" value="POST_SET"/>
    <property type="match status" value="1"/>
</dbReference>
<feature type="compositionally biased region" description="Basic residues" evidence="14">
    <location>
        <begin position="436"/>
        <end position="449"/>
    </location>
</feature>
<sequence>MDWHSSNSGASSSQLRHDAPRSHHQDDRHRRPSTSGRQPLPPGPHHRGRVINPQTGREDNYKLIKTHDKPIYRFWGVCADPYSAYNVAALRDPRDRDKINSKTLPQEHPAPDLKLDINYVGIPDQREVAIYNLNDNVNESLLKRFCQKVIDPEELMVCYHPHSRKHMKMALVECRSSIDARKFVKYANDTELMGSKVSASLDPLADQLNSEFNKKTGCDLPTLPRRLKDVGNVLEVLRGRLREATHKNEEPQGTTESSPMDCESECLSPIDVDITPSTSAIVTQSVAPPSASPVPTKVRVRRSRFSDSPDISSRPSPLARVLANIQTSSIHDSSSASPATPVPFSRFTVPPSSIVPPIDRLMHPQTMYSGTPSTSQVFPNAFRLPSHSVPPPSIPPTPTAWEHLPPPPPVPIPEPAGQVTPTPADPVLREAEMKEKRRQSVKRDSKKAREHSTSGGSSSSSSGSSSSSDEEHESSRRRSRKKHSRSYRRRTDRRRRRSRESSSASSESSASSSENEETSSSAKASNDERYRKERRRHSSHRYSSSKRSESRKRKVTEKIVTHKRQVITSKDASTVKDTYIHIVSRRFEKEDSQPSDAKQQRISPDSDDLPIINEPVPTSSEAPSNAGIFKAKTSSSLDFSDIGVLEDVSSDEDDNSKPASEKVDDRKQKEATHTWSSTSETTASESEGEERRRRSRNDSPSRKSRKSKRDSGSPKRRRVLETIKWPDTEYSQPPPPFPPPPVLPAPAGFPFPPPNPSFPRIIPQFDATKPPPGFFNPFRPPPPLSLMVIQPPPPMGPPPFCNQAMFSIPPPIPESTPSNDLTSRLAELFPEQMKTEEASVEDEPKKKLGEPMRPIVKVELEQEVQEPPKKKPRSRKSRFDVVSSPPPAGFQTQIAGVKDTKQSEADMNARMKHIRADVFRTIRAMLKEQILKDLSQKRDTYTFEELETRWDRLVEKMKEKEKEEPKKAEESKEDGAQRPAEASWAVGFESMFRSTSLRLLPRIQKVKNPAAIAAMVRHRRRRQRSRSIDDLSRGSSDTEDRDEVASRISSSDSVDSRKNTEFDRMSPISEKSDSPEPEKVPEEEEIESGQMVSSGEEDNVELESEKLHGRISAVSIESDISDEEEESEEEEIVQSHPRDIRTLDLSSSEEEDEDEEIDVETLVPGQPVFREKRKSRRIAEIEEDILEAFTWGCDQEDIRYIQRAFEKMSAVCPDPFGCPNGRQLLFGKLPEVPPVRQLTIPKKTATRTYYFDDPELEGVAPHKTGCARTEGFYRLSNRVKKSLVRRPEAESSFQDKTEISAKDETSVRQNNTSKRELKAANRRHQTFMGENSDMFKVNQLKFRKKMIKFARSKIHGWGLYAMEAIAADEMIVEYVGELIRPAIADEREKSYEKRGIGSSYLFRIDKDSVIDATKKGNFARFINHSCQPNCYARVVTLEGEKRIVIYSKTFINKGDEITYDYKFPIEDEKIECLCGAPQCRRFLN</sequence>
<feature type="compositionally biased region" description="Basic residues" evidence="14">
    <location>
        <begin position="532"/>
        <end position="565"/>
    </location>
</feature>
<feature type="region of interest" description="Disordered" evidence="14">
    <location>
        <begin position="999"/>
        <end position="1138"/>
    </location>
</feature>
<evidence type="ECO:0000256" key="3">
    <source>
        <dbReference type="ARBA" id="ARBA00022603"/>
    </source>
</evidence>
<evidence type="ECO:0000256" key="6">
    <source>
        <dbReference type="ARBA" id="ARBA00022853"/>
    </source>
</evidence>
<proteinExistence type="predicted"/>
<feature type="region of interest" description="Disordered" evidence="14">
    <location>
        <begin position="364"/>
        <end position="778"/>
    </location>
</feature>
<feature type="compositionally biased region" description="Low complexity" evidence="14">
    <location>
        <begin position="676"/>
        <end position="685"/>
    </location>
</feature>
<feature type="region of interest" description="Disordered" evidence="14">
    <location>
        <begin position="285"/>
        <end position="316"/>
    </location>
</feature>
<keyword evidence="8" id="KW-0805">Transcription regulation</keyword>
<feature type="region of interest" description="Disordered" evidence="14">
    <location>
        <begin position="242"/>
        <end position="262"/>
    </location>
</feature>
<evidence type="ECO:0000256" key="12">
    <source>
        <dbReference type="ARBA" id="ARBA00047583"/>
    </source>
</evidence>
<dbReference type="SMART" id="SM01291">
    <property type="entry name" value="N-SET"/>
    <property type="match status" value="1"/>
</dbReference>
<feature type="compositionally biased region" description="Basic and acidic residues" evidence="14">
    <location>
        <begin position="1286"/>
        <end position="1306"/>
    </location>
</feature>
<dbReference type="InterPro" id="IPR024657">
    <property type="entry name" value="COMPASS_Set1_N-SET"/>
</dbReference>
<dbReference type="CDD" id="cd19169">
    <property type="entry name" value="SET_SETD1"/>
    <property type="match status" value="1"/>
</dbReference>
<dbReference type="FunFam" id="2.170.270.10:FF:000010">
    <property type="entry name" value="Histone-lysine N-methyltransferase"/>
    <property type="match status" value="1"/>
</dbReference>
<name>A0A4U5N6R9_STECR</name>
<evidence type="ECO:0000256" key="13">
    <source>
        <dbReference type="ARBA" id="ARBA00049129"/>
    </source>
</evidence>
<keyword evidence="5" id="KW-0949">S-adenosyl-L-methionine</keyword>
<feature type="compositionally biased region" description="Basic and acidic residues" evidence="14">
    <location>
        <begin position="833"/>
        <end position="860"/>
    </location>
</feature>
<keyword evidence="18" id="KW-1185">Reference proteome</keyword>
<dbReference type="EC" id="2.1.1.354" evidence="2"/>
<evidence type="ECO:0000256" key="7">
    <source>
        <dbReference type="ARBA" id="ARBA00022884"/>
    </source>
</evidence>
<dbReference type="GO" id="GO:0003723">
    <property type="term" value="F:RNA binding"/>
    <property type="evidence" value="ECO:0007669"/>
    <property type="project" value="UniProtKB-KW"/>
</dbReference>
<dbReference type="PANTHER" id="PTHR45814">
    <property type="entry name" value="HISTONE-LYSINE N-METHYLTRANSFERASE SETD1"/>
    <property type="match status" value="1"/>
</dbReference>
<feature type="compositionally biased region" description="Pro residues" evidence="14">
    <location>
        <begin position="388"/>
        <end position="414"/>
    </location>
</feature>
<dbReference type="Gene3D" id="3.30.70.330">
    <property type="match status" value="1"/>
</dbReference>
<feature type="domain" description="Post-SET" evidence="16">
    <location>
        <begin position="1468"/>
        <end position="1484"/>
    </location>
</feature>
<comment type="catalytic activity">
    <reaction evidence="11">
        <text>L-lysyl(4)-[histone H3] + 3 S-adenosyl-L-methionine = N(6),N(6),N(6)-trimethyl-L-lysyl(4)-[histone H3] + 3 S-adenosyl-L-homocysteine + 3 H(+)</text>
        <dbReference type="Rhea" id="RHEA:60260"/>
        <dbReference type="Rhea" id="RHEA-COMP:15537"/>
        <dbReference type="Rhea" id="RHEA-COMP:15547"/>
        <dbReference type="ChEBI" id="CHEBI:15378"/>
        <dbReference type="ChEBI" id="CHEBI:29969"/>
        <dbReference type="ChEBI" id="CHEBI:57856"/>
        <dbReference type="ChEBI" id="CHEBI:59789"/>
        <dbReference type="ChEBI" id="CHEBI:61961"/>
        <dbReference type="EC" id="2.1.1.354"/>
    </reaction>
</comment>
<dbReference type="SMART" id="SM00508">
    <property type="entry name" value="PostSET"/>
    <property type="match status" value="1"/>
</dbReference>
<feature type="compositionally biased region" description="Basic residues" evidence="14">
    <location>
        <begin position="475"/>
        <end position="498"/>
    </location>
</feature>
<feature type="compositionally biased region" description="Basic and acidic residues" evidence="14">
    <location>
        <begin position="15"/>
        <end position="29"/>
    </location>
</feature>
<evidence type="ECO:0000313" key="18">
    <source>
        <dbReference type="Proteomes" id="UP000298663"/>
    </source>
</evidence>
<feature type="compositionally biased region" description="Basic and acidic residues" evidence="14">
    <location>
        <begin position="958"/>
        <end position="976"/>
    </location>
</feature>
<comment type="catalytic activity">
    <reaction evidence="12">
        <text>N(6)-methyl-L-lysyl(4)-[histone H3] + S-adenosyl-L-methionine = N(6),N(6)-dimethyl-L-lysyl(4)-[histone H3] + S-adenosyl-L-homocysteine + H(+)</text>
        <dbReference type="Rhea" id="RHEA:60268"/>
        <dbReference type="Rhea" id="RHEA-COMP:15540"/>
        <dbReference type="Rhea" id="RHEA-COMP:15543"/>
        <dbReference type="ChEBI" id="CHEBI:15378"/>
        <dbReference type="ChEBI" id="CHEBI:57856"/>
        <dbReference type="ChEBI" id="CHEBI:59789"/>
        <dbReference type="ChEBI" id="CHEBI:61929"/>
        <dbReference type="ChEBI" id="CHEBI:61976"/>
    </reaction>
</comment>
<keyword evidence="3" id="KW-0489">Methyltransferase</keyword>
<keyword evidence="9" id="KW-0804">Transcription</keyword>
<organism evidence="17 18">
    <name type="scientific">Steinernema carpocapsae</name>
    <name type="common">Entomopathogenic nematode</name>
    <dbReference type="NCBI Taxonomy" id="34508"/>
    <lineage>
        <taxon>Eukaryota</taxon>
        <taxon>Metazoa</taxon>
        <taxon>Ecdysozoa</taxon>
        <taxon>Nematoda</taxon>
        <taxon>Chromadorea</taxon>
        <taxon>Rhabditida</taxon>
        <taxon>Tylenchina</taxon>
        <taxon>Panagrolaimomorpha</taxon>
        <taxon>Strongyloidoidea</taxon>
        <taxon>Steinernematidae</taxon>
        <taxon>Steinernema</taxon>
    </lineage>
</organism>
<feature type="compositionally biased region" description="Basic and acidic residues" evidence="14">
    <location>
        <begin position="1054"/>
        <end position="1080"/>
    </location>
</feature>
<evidence type="ECO:0000313" key="17">
    <source>
        <dbReference type="EMBL" id="TKR78297.1"/>
    </source>
</evidence>
<reference evidence="17 18" key="2">
    <citation type="journal article" date="2019" name="G3 (Bethesda)">
        <title>Hybrid Assembly of the Genome of the Entomopathogenic Nematode Steinernema carpocapsae Identifies the X-Chromosome.</title>
        <authorList>
            <person name="Serra L."/>
            <person name="Macchietto M."/>
            <person name="Macias-Munoz A."/>
            <person name="McGill C.J."/>
            <person name="Rodriguez I.M."/>
            <person name="Rodriguez B."/>
            <person name="Murad R."/>
            <person name="Mortazavi A."/>
        </authorList>
    </citation>
    <scope>NUCLEOTIDE SEQUENCE [LARGE SCALE GENOMIC DNA]</scope>
    <source>
        <strain evidence="17 18">ALL</strain>
    </source>
</reference>
<dbReference type="InterPro" id="IPR035979">
    <property type="entry name" value="RBD_domain_sf"/>
</dbReference>
<dbReference type="PANTHER" id="PTHR45814:SF2">
    <property type="entry name" value="HISTONE-LYSINE N-METHYLTRANSFERASE SETD1"/>
    <property type="match status" value="1"/>
</dbReference>
<dbReference type="InterPro" id="IPR001214">
    <property type="entry name" value="SET_dom"/>
</dbReference>
<feature type="compositionally biased region" description="Basic residues" evidence="14">
    <location>
        <begin position="1016"/>
        <end position="1025"/>
    </location>
</feature>
<feature type="region of interest" description="Disordered" evidence="14">
    <location>
        <begin position="958"/>
        <end position="985"/>
    </location>
</feature>
<feature type="region of interest" description="Disordered" evidence="14">
    <location>
        <begin position="833"/>
        <end position="905"/>
    </location>
</feature>
<dbReference type="OrthoDB" id="308383at2759"/>
<keyword evidence="7" id="KW-0694">RNA-binding</keyword>
<feature type="compositionally biased region" description="Pro residues" evidence="14">
    <location>
        <begin position="769"/>
        <end position="778"/>
    </location>
</feature>
<feature type="compositionally biased region" description="Low complexity" evidence="14">
    <location>
        <begin position="285"/>
        <end position="295"/>
    </location>
</feature>
<feature type="region of interest" description="Disordered" evidence="14">
    <location>
        <begin position="1286"/>
        <end position="1315"/>
    </location>
</feature>
<feature type="compositionally biased region" description="Polar residues" evidence="14">
    <location>
        <begin position="1"/>
        <end position="14"/>
    </location>
</feature>
<dbReference type="Pfam" id="PF11764">
    <property type="entry name" value="N-SET"/>
    <property type="match status" value="1"/>
</dbReference>
<dbReference type="GO" id="GO:0032259">
    <property type="term" value="P:methylation"/>
    <property type="evidence" value="ECO:0007669"/>
    <property type="project" value="UniProtKB-KW"/>
</dbReference>
<evidence type="ECO:0000256" key="4">
    <source>
        <dbReference type="ARBA" id="ARBA00022679"/>
    </source>
</evidence>
<evidence type="ECO:0000259" key="16">
    <source>
        <dbReference type="PROSITE" id="PS50868"/>
    </source>
</evidence>
<feature type="region of interest" description="Disordered" evidence="14">
    <location>
        <begin position="1"/>
        <end position="59"/>
    </location>
</feature>
<dbReference type="STRING" id="34508.A0A4U5N6R9"/>
<comment type="caution">
    <text evidence="17">The sequence shown here is derived from an EMBL/GenBank/DDBJ whole genome shotgun (WGS) entry which is preliminary data.</text>
</comment>
<evidence type="ECO:0000256" key="11">
    <source>
        <dbReference type="ARBA" id="ARBA00047571"/>
    </source>
</evidence>
<comment type="catalytic activity">
    <reaction evidence="13">
        <text>N(6),N(6)-dimethyl-L-lysyl(4)-[histone H3] + S-adenosyl-L-methionine = N(6),N(6),N(6)-trimethyl-L-lysyl(4)-[histone H3] + S-adenosyl-L-homocysteine + H(+)</text>
        <dbReference type="Rhea" id="RHEA:60272"/>
        <dbReference type="Rhea" id="RHEA-COMP:15537"/>
        <dbReference type="Rhea" id="RHEA-COMP:15540"/>
        <dbReference type="ChEBI" id="CHEBI:15378"/>
        <dbReference type="ChEBI" id="CHEBI:57856"/>
        <dbReference type="ChEBI" id="CHEBI:59789"/>
        <dbReference type="ChEBI" id="CHEBI:61961"/>
        <dbReference type="ChEBI" id="CHEBI:61976"/>
    </reaction>
</comment>
<evidence type="ECO:0000256" key="2">
    <source>
        <dbReference type="ARBA" id="ARBA00012182"/>
    </source>
</evidence>
<dbReference type="InterPro" id="IPR037841">
    <property type="entry name" value="SET_SETD1A/B"/>
</dbReference>
<reference evidence="17 18" key="1">
    <citation type="journal article" date="2015" name="Genome Biol.">
        <title>Comparative genomics of Steinernema reveals deeply conserved gene regulatory networks.</title>
        <authorList>
            <person name="Dillman A.R."/>
            <person name="Macchietto M."/>
            <person name="Porter C.F."/>
            <person name="Rogers A."/>
            <person name="Williams B."/>
            <person name="Antoshechkin I."/>
            <person name="Lee M.M."/>
            <person name="Goodwin Z."/>
            <person name="Lu X."/>
            <person name="Lewis E.E."/>
            <person name="Goodrich-Blair H."/>
            <person name="Stock S.P."/>
            <person name="Adams B.J."/>
            <person name="Sternberg P.W."/>
            <person name="Mortazavi A."/>
        </authorList>
    </citation>
    <scope>NUCLEOTIDE SEQUENCE [LARGE SCALE GENOMIC DNA]</scope>
    <source>
        <strain evidence="17 18">ALL</strain>
    </source>
</reference>
<evidence type="ECO:0000256" key="1">
    <source>
        <dbReference type="ARBA" id="ARBA00004123"/>
    </source>
</evidence>
<dbReference type="GO" id="GO:0048188">
    <property type="term" value="C:Set1C/COMPASS complex"/>
    <property type="evidence" value="ECO:0007669"/>
    <property type="project" value="InterPro"/>
</dbReference>
<evidence type="ECO:0000256" key="8">
    <source>
        <dbReference type="ARBA" id="ARBA00023015"/>
    </source>
</evidence>
<dbReference type="PROSITE" id="PS50280">
    <property type="entry name" value="SET"/>
    <property type="match status" value="1"/>
</dbReference>
<dbReference type="SUPFAM" id="SSF82199">
    <property type="entry name" value="SET domain"/>
    <property type="match status" value="1"/>
</dbReference>
<feature type="compositionally biased region" description="Polar residues" evidence="14">
    <location>
        <begin position="594"/>
        <end position="603"/>
    </location>
</feature>
<dbReference type="SMART" id="SM00360">
    <property type="entry name" value="RRM"/>
    <property type="match status" value="1"/>
</dbReference>
<feature type="compositionally biased region" description="Low complexity" evidence="14">
    <location>
        <begin position="306"/>
        <end position="316"/>
    </location>
</feature>
<protein>
    <recommendedName>
        <fullName evidence="2">[histone H3]-lysine(4) N-trimethyltransferase</fullName>
        <ecNumber evidence="2">2.1.1.354</ecNumber>
    </recommendedName>
</protein>
<dbReference type="InterPro" id="IPR044570">
    <property type="entry name" value="Set1-like"/>
</dbReference>
<feature type="domain" description="SET" evidence="15">
    <location>
        <begin position="1345"/>
        <end position="1462"/>
    </location>
</feature>
<feature type="compositionally biased region" description="Low complexity" evidence="14">
    <location>
        <begin position="453"/>
        <end position="467"/>
    </location>
</feature>
<feature type="compositionally biased region" description="Polar residues" evidence="14">
    <location>
        <begin position="366"/>
        <end position="378"/>
    </location>
</feature>
<keyword evidence="4" id="KW-0808">Transferase</keyword>
<feature type="compositionally biased region" description="Acidic residues" evidence="14">
    <location>
        <begin position="1119"/>
        <end position="1132"/>
    </location>
</feature>
<feature type="compositionally biased region" description="Low complexity" evidence="14">
    <location>
        <begin position="501"/>
        <end position="524"/>
    </location>
</feature>
<dbReference type="InterPro" id="IPR046341">
    <property type="entry name" value="SET_dom_sf"/>
</dbReference>
<feature type="compositionally biased region" description="Polar residues" evidence="14">
    <location>
        <begin position="566"/>
        <end position="576"/>
    </location>
</feature>
<feature type="compositionally biased region" description="Basic and acidic residues" evidence="14">
    <location>
        <begin position="1026"/>
        <end position="1038"/>
    </location>
</feature>
<feature type="compositionally biased region" description="Basic and acidic residues" evidence="14">
    <location>
        <begin position="709"/>
        <end position="727"/>
    </location>
</feature>
<evidence type="ECO:0000256" key="10">
    <source>
        <dbReference type="ARBA" id="ARBA00023242"/>
    </source>
</evidence>
<dbReference type="Pfam" id="PF00856">
    <property type="entry name" value="SET"/>
    <property type="match status" value="1"/>
</dbReference>
<evidence type="ECO:0000259" key="15">
    <source>
        <dbReference type="PROSITE" id="PS50280"/>
    </source>
</evidence>
<dbReference type="InterPro" id="IPR003616">
    <property type="entry name" value="Post-SET_dom"/>
</dbReference>
<dbReference type="EMBL" id="AZBU02000005">
    <property type="protein sequence ID" value="TKR78297.1"/>
    <property type="molecule type" value="Genomic_DNA"/>
</dbReference>
<feature type="compositionally biased region" description="Basic and acidic residues" evidence="14">
    <location>
        <begin position="689"/>
        <end position="701"/>
    </location>
</feature>
<dbReference type="Proteomes" id="UP000298663">
    <property type="component" value="Unassembled WGS sequence"/>
</dbReference>
<gene>
    <name evidence="17" type="ORF">L596_019124</name>
</gene>
<keyword evidence="10" id="KW-0539">Nucleus</keyword>
<comment type="subcellular location">
    <subcellularLocation>
        <location evidence="1">Nucleus</location>
    </subcellularLocation>
</comment>
<dbReference type="InterPro" id="IPR012677">
    <property type="entry name" value="Nucleotide-bd_a/b_plait_sf"/>
</dbReference>
<evidence type="ECO:0000256" key="14">
    <source>
        <dbReference type="SAM" id="MobiDB-lite"/>
    </source>
</evidence>
<dbReference type="InterPro" id="IPR000504">
    <property type="entry name" value="RRM_dom"/>
</dbReference>
<dbReference type="SUPFAM" id="SSF54928">
    <property type="entry name" value="RNA-binding domain, RBD"/>
    <property type="match status" value="1"/>
</dbReference>
<dbReference type="SMART" id="SM00317">
    <property type="entry name" value="SET"/>
    <property type="match status" value="1"/>
</dbReference>
<feature type="compositionally biased region" description="Basic and acidic residues" evidence="14">
    <location>
        <begin position="655"/>
        <end position="672"/>
    </location>
</feature>
<dbReference type="Gene3D" id="2.170.270.10">
    <property type="entry name" value="SET domain"/>
    <property type="match status" value="1"/>
</dbReference>
<feature type="region of interest" description="Disordered" evidence="14">
    <location>
        <begin position="798"/>
        <end position="820"/>
    </location>
</feature>